<dbReference type="EMBL" id="CP035033">
    <property type="protein sequence ID" value="QAB16254.1"/>
    <property type="molecule type" value="Genomic_DNA"/>
</dbReference>
<keyword evidence="3 4" id="KW-0408">Iron</keyword>
<keyword evidence="1 4" id="KW-0349">Heme</keyword>
<dbReference type="InterPro" id="IPR036909">
    <property type="entry name" value="Cyt_c-like_dom_sf"/>
</dbReference>
<reference evidence="7 8" key="1">
    <citation type="journal article" date="2018" name="Environ. Microbiol.">
        <title>Genomes of ubiquitous marine and hypersaline Hydrogenovibrio, Thiomicrorhabdus and Thiomicrospira spp. encode a diversity of mechanisms to sustain chemolithoautotrophy in heterogeneous environments.</title>
        <authorList>
            <person name="Scott K.M."/>
            <person name="Williams J."/>
            <person name="Porter C.M.B."/>
            <person name="Russel S."/>
            <person name="Harmer T.L."/>
            <person name="Paul J.H."/>
            <person name="Antonen K.M."/>
            <person name="Bridges M.K."/>
            <person name="Camper G.J."/>
            <person name="Campla C.K."/>
            <person name="Casella L.G."/>
            <person name="Chase E."/>
            <person name="Conrad J.W."/>
            <person name="Cruz M.C."/>
            <person name="Dunlap D.S."/>
            <person name="Duran L."/>
            <person name="Fahsbender E.M."/>
            <person name="Goldsmith D.B."/>
            <person name="Keeley R.F."/>
            <person name="Kondoff M.R."/>
            <person name="Kussy B.I."/>
            <person name="Lane M.K."/>
            <person name="Lawler S."/>
            <person name="Leigh B.A."/>
            <person name="Lewis C."/>
            <person name="Lostal L.M."/>
            <person name="Marking D."/>
            <person name="Mancera P.A."/>
            <person name="McClenthan E.C."/>
            <person name="McIntyre E.A."/>
            <person name="Mine J.A."/>
            <person name="Modi S."/>
            <person name="Moore B.D."/>
            <person name="Morgan W.A."/>
            <person name="Nelson K.M."/>
            <person name="Nguyen K.N."/>
            <person name="Ogburn N."/>
            <person name="Parrino D.G."/>
            <person name="Pedapudi A.D."/>
            <person name="Pelham R.P."/>
            <person name="Preece A.M."/>
            <person name="Rampersad E.A."/>
            <person name="Richardson J.C."/>
            <person name="Rodgers C.M."/>
            <person name="Schaffer B.L."/>
            <person name="Sheridan N.E."/>
            <person name="Solone M.R."/>
            <person name="Staley Z.R."/>
            <person name="Tabuchi M."/>
            <person name="Waide R.J."/>
            <person name="Wanjugi P.W."/>
            <person name="Young S."/>
            <person name="Clum A."/>
            <person name="Daum C."/>
            <person name="Huntemann M."/>
            <person name="Ivanova N."/>
            <person name="Kyrpides N."/>
            <person name="Mikhailova N."/>
            <person name="Palaniappan K."/>
            <person name="Pillay M."/>
            <person name="Reddy T.B.K."/>
            <person name="Shapiro N."/>
            <person name="Stamatis D."/>
            <person name="Varghese N."/>
            <person name="Woyke T."/>
            <person name="Boden R."/>
            <person name="Freyermuth S.K."/>
            <person name="Kerfeld C.A."/>
        </authorList>
    </citation>
    <scope>NUCLEOTIDE SEQUENCE [LARGE SCALE GENOMIC DNA]</scope>
    <source>
        <strain evidence="7 8">JR-2</strain>
    </source>
</reference>
<dbReference type="AlphaFoldDB" id="A0A410H5P4"/>
<dbReference type="GO" id="GO:0046872">
    <property type="term" value="F:metal ion binding"/>
    <property type="evidence" value="ECO:0007669"/>
    <property type="project" value="UniProtKB-KW"/>
</dbReference>
<dbReference type="PANTHER" id="PTHR35008:SF4">
    <property type="entry name" value="BLL4482 PROTEIN"/>
    <property type="match status" value="1"/>
</dbReference>
<evidence type="ECO:0000259" key="6">
    <source>
        <dbReference type="PROSITE" id="PS51007"/>
    </source>
</evidence>
<dbReference type="PROSITE" id="PS51007">
    <property type="entry name" value="CYTC"/>
    <property type="match status" value="1"/>
</dbReference>
<proteinExistence type="predicted"/>
<evidence type="ECO:0000313" key="8">
    <source>
        <dbReference type="Proteomes" id="UP000285478"/>
    </source>
</evidence>
<sequence length="148" mass="16492">MKLLVLILTSLNLFACSSKDDLSEASQNTKRWYSSSDVKIGQHLFKQHCAVCHGEEAQGLAADWKQPLVDGSYPAPPLNGTAHAWHHSLNGLNRTILQGGIPLGGTMPAFKNKLTPEERLQAIAYFQSFWSNKIYQAWLERGGLKNDR</sequence>
<evidence type="ECO:0000256" key="1">
    <source>
        <dbReference type="ARBA" id="ARBA00022617"/>
    </source>
</evidence>
<dbReference type="GO" id="GO:0009055">
    <property type="term" value="F:electron transfer activity"/>
    <property type="evidence" value="ECO:0007669"/>
    <property type="project" value="InterPro"/>
</dbReference>
<keyword evidence="2 4" id="KW-0479">Metal-binding</keyword>
<evidence type="ECO:0000313" key="7">
    <source>
        <dbReference type="EMBL" id="QAB16254.1"/>
    </source>
</evidence>
<accession>A0A410H5P4</accession>
<evidence type="ECO:0000256" key="4">
    <source>
        <dbReference type="PROSITE-ProRule" id="PRU00433"/>
    </source>
</evidence>
<name>A0A410H5P4_9GAMM</name>
<gene>
    <name evidence="7" type="ORF">EPV75_11570</name>
</gene>
<dbReference type="Gene3D" id="1.10.760.10">
    <property type="entry name" value="Cytochrome c-like domain"/>
    <property type="match status" value="1"/>
</dbReference>
<organism evidence="7 8">
    <name type="scientific">Hydrogenovibrio thermophilus</name>
    <dbReference type="NCBI Taxonomy" id="265883"/>
    <lineage>
        <taxon>Bacteria</taxon>
        <taxon>Pseudomonadati</taxon>
        <taxon>Pseudomonadota</taxon>
        <taxon>Gammaproteobacteria</taxon>
        <taxon>Thiotrichales</taxon>
        <taxon>Piscirickettsiaceae</taxon>
        <taxon>Hydrogenovibrio</taxon>
    </lineage>
</organism>
<dbReference type="Proteomes" id="UP000285478">
    <property type="component" value="Chromosome"/>
</dbReference>
<keyword evidence="8" id="KW-1185">Reference proteome</keyword>
<dbReference type="KEGG" id="htr:EPV75_11570"/>
<protein>
    <submittedName>
        <fullName evidence="7">Cytochrome c</fullName>
    </submittedName>
</protein>
<dbReference type="RefSeq" id="WP_029939051.1">
    <property type="nucleotide sequence ID" value="NZ_CP035033.1"/>
</dbReference>
<evidence type="ECO:0000256" key="3">
    <source>
        <dbReference type="ARBA" id="ARBA00023004"/>
    </source>
</evidence>
<keyword evidence="5" id="KW-0732">Signal</keyword>
<dbReference type="InterPro" id="IPR009056">
    <property type="entry name" value="Cyt_c-like_dom"/>
</dbReference>
<dbReference type="SUPFAM" id="SSF46626">
    <property type="entry name" value="Cytochrome c"/>
    <property type="match status" value="1"/>
</dbReference>
<dbReference type="InterPro" id="IPR051459">
    <property type="entry name" value="Cytochrome_c-type_DH"/>
</dbReference>
<feature type="signal peptide" evidence="5">
    <location>
        <begin position="1"/>
        <end position="15"/>
    </location>
</feature>
<evidence type="ECO:0000256" key="2">
    <source>
        <dbReference type="ARBA" id="ARBA00022723"/>
    </source>
</evidence>
<dbReference type="PANTHER" id="PTHR35008">
    <property type="entry name" value="BLL4482 PROTEIN-RELATED"/>
    <property type="match status" value="1"/>
</dbReference>
<feature type="chain" id="PRO_5019235801" evidence="5">
    <location>
        <begin position="16"/>
        <end position="148"/>
    </location>
</feature>
<evidence type="ECO:0000256" key="5">
    <source>
        <dbReference type="SAM" id="SignalP"/>
    </source>
</evidence>
<feature type="domain" description="Cytochrome c" evidence="6">
    <location>
        <begin position="36"/>
        <end position="130"/>
    </location>
</feature>
<dbReference type="Pfam" id="PF13442">
    <property type="entry name" value="Cytochrome_CBB3"/>
    <property type="match status" value="1"/>
</dbReference>
<dbReference type="GO" id="GO:0020037">
    <property type="term" value="F:heme binding"/>
    <property type="evidence" value="ECO:0007669"/>
    <property type="project" value="InterPro"/>
</dbReference>